<feature type="region of interest" description="Disordered" evidence="1">
    <location>
        <begin position="59"/>
        <end position="80"/>
    </location>
</feature>
<dbReference type="Pfam" id="PF18759">
    <property type="entry name" value="Plavaka"/>
    <property type="match status" value="1"/>
</dbReference>
<reference evidence="3" key="1">
    <citation type="submission" date="2023-03" db="EMBL/GenBank/DDBJ databases">
        <title>Massive genome expansion in bonnet fungi (Mycena s.s.) driven by repeated elements and novel gene families across ecological guilds.</title>
        <authorList>
            <consortium name="Lawrence Berkeley National Laboratory"/>
            <person name="Harder C.B."/>
            <person name="Miyauchi S."/>
            <person name="Viragh M."/>
            <person name="Kuo A."/>
            <person name="Thoen E."/>
            <person name="Andreopoulos B."/>
            <person name="Lu D."/>
            <person name="Skrede I."/>
            <person name="Drula E."/>
            <person name="Henrissat B."/>
            <person name="Morin E."/>
            <person name="Kohler A."/>
            <person name="Barry K."/>
            <person name="LaButti K."/>
            <person name="Morin E."/>
            <person name="Salamov A."/>
            <person name="Lipzen A."/>
            <person name="Mereny Z."/>
            <person name="Hegedus B."/>
            <person name="Baldrian P."/>
            <person name="Stursova M."/>
            <person name="Weitz H."/>
            <person name="Taylor A."/>
            <person name="Grigoriev I.V."/>
            <person name="Nagy L.G."/>
            <person name="Martin F."/>
            <person name="Kauserud H."/>
        </authorList>
    </citation>
    <scope>NUCLEOTIDE SEQUENCE</scope>
    <source>
        <strain evidence="3">CBHHK002</strain>
    </source>
</reference>
<dbReference type="Pfam" id="PF20722">
    <property type="entry name" value="DUF6830"/>
    <property type="match status" value="1"/>
</dbReference>
<accession>A0AAD6Z0U4</accession>
<dbReference type="AlphaFoldDB" id="A0AAD6Z0U4"/>
<keyword evidence="4" id="KW-1185">Reference proteome</keyword>
<gene>
    <name evidence="3" type="ORF">DFH08DRAFT_1089772</name>
</gene>
<sequence>MEFECPNCHQPFTLSSSVLKHLNHPRSSCIPWYNRMHELAISGDPSAEEYQRKLRRALGESERARGYETRSEPMDMDLPIPGEGGEDWGDTNMDFGRDSPVGGSNTDPDVEEFPNAAQPIGSGQTFMEWVDSDQFAPDRQKNIYYPFASKAEWEMASFLMRSSMTMKDIDDFFKLQHVQEHLPLSFKSAKELRARVELLPKGPQWNEWITGDGAWEMQAALPAGATLLGALGTSDKTNISVMNGDRVAHPFLISLANIDMDFLMKASNHAFMMCALLPVPKFLCHKDIRGLMERRLLHRCLDIVCAPLKRAALFGHPMTNSVGQLLRCHTPLAAYIVDTPEAADIACVSGKTSHVTMAQHKTFGDPIRQEERTGESTWLKICAVNSRVDPWDIFEYQKESKKLRLSGVHLPFWRDWSLSTNPARFLTPEPLHHWHRQFYDHDFQWCRKMLTDSEIDFRLSIIQPRIGFRHFKEGVTRIKQLGGREHRELERCIVAVIADGAPPQAVYAIRVLIDFRYFAQAPVIDEETMGRTTGSLDEFHQNKQRIIDAGGRQQKHFHIPKLEFMHSVVPSIRWAGVPMQFTADVTEKAHSTEIKVPARTETNHRDYDPQIARYLDRAEKMRLFDLATGLKSQLIAAGPEDEGEDHDDEPESLYDDVSTAAGESTRPIKNLFNVAKAHRDKYPHLESRMFTTLSTAFSLNRTPHLTRISIEDAAELFRLPDLRPALGDFFNRLQDRRSPDIPVIGGRRRCRPDCALPFTELDVWFGVRVQVMSPHSYKSSPLAAQNLQARPPNSEWPYGRFDTVLLCNDKTSAWPGGGFREGLRGHTVAQIRLIMRPIWKKSSEPLTTAYLMYAQRYDIVPQHGSATGREWSTGMYILKRATRADGQRLGDVTEVDNIRIPLELVPRFGPKADPRFTPHNSLECCSEVRLNKYSSKELLWIMESVSL</sequence>
<proteinExistence type="predicted"/>
<protein>
    <recommendedName>
        <fullName evidence="2">DUF6830 domain-containing protein</fullName>
    </recommendedName>
</protein>
<comment type="caution">
    <text evidence="3">The sequence shown here is derived from an EMBL/GenBank/DDBJ whole genome shotgun (WGS) entry which is preliminary data.</text>
</comment>
<dbReference type="InterPro" id="IPR049233">
    <property type="entry name" value="DUF6830"/>
</dbReference>
<name>A0AAD6Z0U4_9AGAR</name>
<dbReference type="Proteomes" id="UP001218218">
    <property type="component" value="Unassembled WGS sequence"/>
</dbReference>
<evidence type="ECO:0000313" key="4">
    <source>
        <dbReference type="Proteomes" id="UP001218218"/>
    </source>
</evidence>
<feature type="domain" description="DUF6830" evidence="2">
    <location>
        <begin position="674"/>
        <end position="830"/>
    </location>
</feature>
<organism evidence="3 4">
    <name type="scientific">Mycena albidolilacea</name>
    <dbReference type="NCBI Taxonomy" id="1033008"/>
    <lineage>
        <taxon>Eukaryota</taxon>
        <taxon>Fungi</taxon>
        <taxon>Dikarya</taxon>
        <taxon>Basidiomycota</taxon>
        <taxon>Agaricomycotina</taxon>
        <taxon>Agaricomycetes</taxon>
        <taxon>Agaricomycetidae</taxon>
        <taxon>Agaricales</taxon>
        <taxon>Marasmiineae</taxon>
        <taxon>Mycenaceae</taxon>
        <taxon>Mycena</taxon>
    </lineage>
</organism>
<dbReference type="InterPro" id="IPR041078">
    <property type="entry name" value="Plavaka"/>
</dbReference>
<evidence type="ECO:0000256" key="1">
    <source>
        <dbReference type="SAM" id="MobiDB-lite"/>
    </source>
</evidence>
<dbReference type="EMBL" id="JARIHO010000116">
    <property type="protein sequence ID" value="KAJ7302442.1"/>
    <property type="molecule type" value="Genomic_DNA"/>
</dbReference>
<evidence type="ECO:0000313" key="3">
    <source>
        <dbReference type="EMBL" id="KAJ7302442.1"/>
    </source>
</evidence>
<evidence type="ECO:0000259" key="2">
    <source>
        <dbReference type="Pfam" id="PF20722"/>
    </source>
</evidence>
<feature type="compositionally biased region" description="Basic and acidic residues" evidence="1">
    <location>
        <begin position="59"/>
        <end position="73"/>
    </location>
</feature>